<name>F9Q9U9_9PAST</name>
<sequence>MVEEGKIGFYLLMTNRKETGKSHPELINLIHQQTGLPYENIAILGREYLDRLIDSYPEIIKESGLEHLIEVYAELLTASHIACVIRKCKSLVESTKNSQPQDNDSLLERCDLATKNEKIMRHLILLK</sequence>
<protein>
    <submittedName>
        <fullName evidence="1">Conserved domain protein</fullName>
    </submittedName>
</protein>
<dbReference type="EMBL" id="AFUV01000014">
    <property type="protein sequence ID" value="EGV05719.1"/>
    <property type="molecule type" value="Genomic_DNA"/>
</dbReference>
<gene>
    <name evidence="1" type="ORF">HMPREF9952_0802</name>
</gene>
<accession>F9Q9U9</accession>
<dbReference type="AlphaFoldDB" id="F9Q9U9"/>
<proteinExistence type="predicted"/>
<evidence type="ECO:0000313" key="1">
    <source>
        <dbReference type="EMBL" id="EGV05719.1"/>
    </source>
</evidence>
<reference evidence="1 2" key="1">
    <citation type="submission" date="2011-07" db="EMBL/GenBank/DDBJ databases">
        <authorList>
            <person name="Harkins D.M."/>
            <person name="Madupu R."/>
            <person name="Durkin A.S."/>
            <person name="Torralba M."/>
            <person name="Methe B."/>
            <person name="Sutton G.G."/>
            <person name="Nelson K.E."/>
        </authorList>
    </citation>
    <scope>NUCLEOTIDE SEQUENCE [LARGE SCALE GENOMIC DNA]</scope>
    <source>
        <strain evidence="1 2">HK 85</strain>
    </source>
</reference>
<evidence type="ECO:0000313" key="2">
    <source>
        <dbReference type="Proteomes" id="UP000006235"/>
    </source>
</evidence>
<dbReference type="Proteomes" id="UP000006235">
    <property type="component" value="Unassembled WGS sequence"/>
</dbReference>
<organism evidence="1 2">
    <name type="scientific">Haemophilus pittmaniae HK 85</name>
    <dbReference type="NCBI Taxonomy" id="1035188"/>
    <lineage>
        <taxon>Bacteria</taxon>
        <taxon>Pseudomonadati</taxon>
        <taxon>Pseudomonadota</taxon>
        <taxon>Gammaproteobacteria</taxon>
        <taxon>Pasteurellales</taxon>
        <taxon>Pasteurellaceae</taxon>
        <taxon>Haemophilus</taxon>
    </lineage>
</organism>
<dbReference type="RefSeq" id="WP_007242675.1">
    <property type="nucleotide sequence ID" value="NZ_AFUV01000014.1"/>
</dbReference>
<dbReference type="STRING" id="1035188.HMPREF9952_0802"/>
<comment type="caution">
    <text evidence="1">The sequence shown here is derived from an EMBL/GenBank/DDBJ whole genome shotgun (WGS) entry which is preliminary data.</text>
</comment>